<evidence type="ECO:0000313" key="1">
    <source>
        <dbReference type="EMBL" id="MFE3847389.1"/>
    </source>
</evidence>
<name>A0ABW6HK55_9FLAO</name>
<reference evidence="1 2" key="1">
    <citation type="submission" date="2024-06" db="EMBL/GenBank/DDBJ databases">
        <title>Flavobacterium spp. isolated from glacier.</title>
        <authorList>
            <person name="Han D."/>
        </authorList>
    </citation>
    <scope>NUCLEOTIDE SEQUENCE [LARGE SCALE GENOMIC DNA]</scope>
    <source>
        <strain evidence="1 2">LB3P45</strain>
    </source>
</reference>
<dbReference type="EMBL" id="JBHZQA010000003">
    <property type="protein sequence ID" value="MFE3847389.1"/>
    <property type="molecule type" value="Genomic_DNA"/>
</dbReference>
<sequence>MDISIFSSFLPEGLLSHFDVVDFKELGDLQTNKDCLYIYLDEKNILPKGFNSIEFQSKGFYERTIIQEFPIRGKAVYLGIRRRRWRNKTDKSIEVKSDYSFIAEGSKLTVELSDFLKDTGRDPRRYDK</sequence>
<proteinExistence type="predicted"/>
<organism evidence="1 2">
    <name type="scientific">Flavobacterium fructosi</name>
    <dbReference type="NCBI Taxonomy" id="3230416"/>
    <lineage>
        <taxon>Bacteria</taxon>
        <taxon>Pseudomonadati</taxon>
        <taxon>Bacteroidota</taxon>
        <taxon>Flavobacteriia</taxon>
        <taxon>Flavobacteriales</taxon>
        <taxon>Flavobacteriaceae</taxon>
        <taxon>Flavobacterium</taxon>
    </lineage>
</organism>
<keyword evidence="2" id="KW-1185">Reference proteome</keyword>
<gene>
    <name evidence="1" type="ORF">ACFX5D_05360</name>
</gene>
<evidence type="ECO:0000313" key="2">
    <source>
        <dbReference type="Proteomes" id="UP001600039"/>
    </source>
</evidence>
<accession>A0ABW6HK55</accession>
<comment type="caution">
    <text evidence="1">The sequence shown here is derived from an EMBL/GenBank/DDBJ whole genome shotgun (WGS) entry which is preliminary data.</text>
</comment>
<dbReference type="RefSeq" id="WP_379857219.1">
    <property type="nucleotide sequence ID" value="NZ_JBHZQA010000003.1"/>
</dbReference>
<protein>
    <recommendedName>
        <fullName evidence="3">Transposase family protein</fullName>
    </recommendedName>
</protein>
<evidence type="ECO:0008006" key="3">
    <source>
        <dbReference type="Google" id="ProtNLM"/>
    </source>
</evidence>
<dbReference type="Proteomes" id="UP001600039">
    <property type="component" value="Unassembled WGS sequence"/>
</dbReference>